<evidence type="ECO:0000313" key="3">
    <source>
        <dbReference type="Proteomes" id="UP000183809"/>
    </source>
</evidence>
<dbReference type="Proteomes" id="UP000183809">
    <property type="component" value="Unassembled WGS sequence"/>
</dbReference>
<feature type="region of interest" description="Disordered" evidence="1">
    <location>
        <begin position="331"/>
        <end position="354"/>
    </location>
</feature>
<name>A0A1J9RP11_9PEZI</name>
<evidence type="ECO:0000256" key="1">
    <source>
        <dbReference type="SAM" id="MobiDB-lite"/>
    </source>
</evidence>
<feature type="region of interest" description="Disordered" evidence="1">
    <location>
        <begin position="517"/>
        <end position="547"/>
    </location>
</feature>
<dbReference type="EMBL" id="MNUE01000084">
    <property type="protein sequence ID" value="OJD29309.1"/>
    <property type="molecule type" value="Genomic_DNA"/>
</dbReference>
<feature type="compositionally biased region" description="Low complexity" evidence="1">
    <location>
        <begin position="867"/>
        <end position="905"/>
    </location>
</feature>
<feature type="compositionally biased region" description="Basic residues" evidence="1">
    <location>
        <begin position="906"/>
        <end position="918"/>
    </location>
</feature>
<dbReference type="OrthoDB" id="3964496at2759"/>
<gene>
    <name evidence="2" type="ORF">BKCO1_8400027</name>
</gene>
<feature type="compositionally biased region" description="Polar residues" evidence="1">
    <location>
        <begin position="727"/>
        <end position="738"/>
    </location>
</feature>
<protein>
    <submittedName>
        <fullName evidence="2">Abc transporter cdr4 protein</fullName>
    </submittedName>
</protein>
<dbReference type="RefSeq" id="XP_020125569.1">
    <property type="nucleotide sequence ID" value="XM_020279559.1"/>
</dbReference>
<feature type="compositionally biased region" description="Polar residues" evidence="1">
    <location>
        <begin position="331"/>
        <end position="341"/>
    </location>
</feature>
<reference evidence="2 3" key="1">
    <citation type="submission" date="2016-10" db="EMBL/GenBank/DDBJ databases">
        <title>Proteomics and genomics reveal pathogen-plant mechanisms compatible with a hemibiotrophic lifestyle of Diplodia corticola.</title>
        <authorList>
            <person name="Fernandes I."/>
            <person name="De Jonge R."/>
            <person name="Van De Peer Y."/>
            <person name="Devreese B."/>
            <person name="Alves A."/>
            <person name="Esteves A.C."/>
        </authorList>
    </citation>
    <scope>NUCLEOTIDE SEQUENCE [LARGE SCALE GENOMIC DNA]</scope>
    <source>
        <strain evidence="2 3">CBS 112549</strain>
    </source>
</reference>
<feature type="region of interest" description="Disordered" evidence="1">
    <location>
        <begin position="160"/>
        <end position="230"/>
    </location>
</feature>
<proteinExistence type="predicted"/>
<feature type="region of interest" description="Disordered" evidence="1">
    <location>
        <begin position="668"/>
        <end position="780"/>
    </location>
</feature>
<organism evidence="2 3">
    <name type="scientific">Diplodia corticola</name>
    <dbReference type="NCBI Taxonomy" id="236234"/>
    <lineage>
        <taxon>Eukaryota</taxon>
        <taxon>Fungi</taxon>
        <taxon>Dikarya</taxon>
        <taxon>Ascomycota</taxon>
        <taxon>Pezizomycotina</taxon>
        <taxon>Dothideomycetes</taxon>
        <taxon>Dothideomycetes incertae sedis</taxon>
        <taxon>Botryosphaeriales</taxon>
        <taxon>Botryosphaeriaceae</taxon>
        <taxon>Diplodia</taxon>
    </lineage>
</organism>
<feature type="compositionally biased region" description="Low complexity" evidence="1">
    <location>
        <begin position="161"/>
        <end position="177"/>
    </location>
</feature>
<dbReference type="AlphaFoldDB" id="A0A1J9RP11"/>
<comment type="caution">
    <text evidence="2">The sequence shown here is derived from an EMBL/GenBank/DDBJ whole genome shotgun (WGS) entry which is preliminary data.</text>
</comment>
<accession>A0A1J9RP11</accession>
<feature type="region of interest" description="Disordered" evidence="1">
    <location>
        <begin position="391"/>
        <end position="415"/>
    </location>
</feature>
<feature type="compositionally biased region" description="Low complexity" evidence="1">
    <location>
        <begin position="212"/>
        <end position="223"/>
    </location>
</feature>
<sequence>MGRGSLANLHRQLLVRFDSVTQRGAENTLSSDQLEALDDCLSRFRAWSEQIGVANGALDVLEESGNGCKHTIIKCFDSVYIRLRVVGNLMKEGDTAGTEREDEARATVQHIAKDMDSLEEQVADIQSFLERLSGHGSATDLQEQDHAYDSDDSQIRHVSNSTANTGTVSWTTTTDSTGQEPLSAPITPKAPRASRIPKTPRTQIMSDKNMRSAPTSAGTASSSKTHDAEWESEWDADLVVAALSATESHASFTAASYDENEDADANKGIDAKNEGNVDSTTHEIDFSKAKDSPAANDSTHIYHPANTTWIEDTSSAFKGDDPDEWPRAQTRLVSKSSTDKSSPAAAPSKERSDYERDYELFRKHVSSRMRLLEKLNRSLTRKIEELESGMATKEGGERDVSEPFAGGNGDGEAAREKLIREEAVEEYRQRLRDEHRKERKRRKMMMHEARLIEERAQREMADIYQQSGLQIHRAAQRHQDEVFHIQQQLTTELLTVERRIQERIQAKVWSLPTGSVVEEKADKGKSRRVSFEPRERTGTDRPDEPVAISEKEPNLQVPSYRLSGASGMARRASDASHAAPEAPQGTFFATDLSNIHPAERPQRQMSAEYRPISAVAPWEGREVAHHEPETLKPNLKRSSTTASRFRRLARALRLKPVGRNDVNVVNVSKSAKASPERSEVTANRRLSKGSFLSRRRRASSIKHPQPEQRNSSYGEAPDHVPELPATIQPTAVRTSSTRHPYRPADHQAAAPRQRTVSDSTVFRHQPSSFQSTPTPPRHPPFSFQLSVPPGARGGTWPPPPHKTQMPSDALTSYYGMPWEWGRMSPLIAAATAACAARDQQQHQLKRERRHHHHRRRHSSHPHHHRSSSNSNSNNNNTTTTTGDLNTPTPASRHNNNNTTTTTAKTNHYHHSRNKHKHPLSTFPSTTSTTTSSPFTATTTTTASSSTQSPAGSVHADKYWPALTHLSSLPFRAHSYY</sequence>
<feature type="region of interest" description="Disordered" evidence="1">
    <location>
        <begin position="832"/>
        <end position="952"/>
    </location>
</feature>
<keyword evidence="3" id="KW-1185">Reference proteome</keyword>
<evidence type="ECO:0000313" key="2">
    <source>
        <dbReference type="EMBL" id="OJD29309.1"/>
    </source>
</evidence>
<dbReference type="GeneID" id="31019822"/>
<feature type="compositionally biased region" description="Low complexity" evidence="1">
    <location>
        <begin position="920"/>
        <end position="946"/>
    </location>
</feature>
<feature type="compositionally biased region" description="Basic residues" evidence="1">
    <location>
        <begin position="843"/>
        <end position="866"/>
    </location>
</feature>